<evidence type="ECO:0000313" key="2">
    <source>
        <dbReference type="Proteomes" id="UP000325313"/>
    </source>
</evidence>
<sequence length="122" mass="13154">MRLRLCCAARYRPAAKPKPVRAEKSARPGRRGIAYCRSMDAGELGAMPCRTPTILTTVHHRSRATLSPHPLRPSPPRLLNRAAKPIIAVQTRFSSSTGAAKHSKILATRLSAAIPIPNLASG</sequence>
<proteinExistence type="predicted"/>
<accession>A0A5B0MFR9</accession>
<dbReference type="Proteomes" id="UP000325313">
    <property type="component" value="Unassembled WGS sequence"/>
</dbReference>
<evidence type="ECO:0000313" key="1">
    <source>
        <dbReference type="EMBL" id="KAA1075482.1"/>
    </source>
</evidence>
<dbReference type="EMBL" id="VDEP01000472">
    <property type="protein sequence ID" value="KAA1075482.1"/>
    <property type="molecule type" value="Genomic_DNA"/>
</dbReference>
<comment type="caution">
    <text evidence="1">The sequence shown here is derived from an EMBL/GenBank/DDBJ whole genome shotgun (WGS) entry which is preliminary data.</text>
</comment>
<organism evidence="1 2">
    <name type="scientific">Puccinia graminis f. sp. tritici</name>
    <dbReference type="NCBI Taxonomy" id="56615"/>
    <lineage>
        <taxon>Eukaryota</taxon>
        <taxon>Fungi</taxon>
        <taxon>Dikarya</taxon>
        <taxon>Basidiomycota</taxon>
        <taxon>Pucciniomycotina</taxon>
        <taxon>Pucciniomycetes</taxon>
        <taxon>Pucciniales</taxon>
        <taxon>Pucciniaceae</taxon>
        <taxon>Puccinia</taxon>
    </lineage>
</organism>
<dbReference type="AlphaFoldDB" id="A0A5B0MFR9"/>
<gene>
    <name evidence="1" type="ORF">PGTUg99_014734</name>
</gene>
<name>A0A5B0MFR9_PUCGR</name>
<protein>
    <submittedName>
        <fullName evidence="1">Uncharacterized protein</fullName>
    </submittedName>
</protein>
<reference evidence="1 2" key="1">
    <citation type="submission" date="2019-05" db="EMBL/GenBank/DDBJ databases">
        <title>Emergence of the Ug99 lineage of the wheat stem rust pathogen through somatic hybridization.</title>
        <authorList>
            <person name="Li F."/>
            <person name="Upadhyaya N.M."/>
            <person name="Sperschneider J."/>
            <person name="Matny O."/>
            <person name="Nguyen-Phuc H."/>
            <person name="Mago R."/>
            <person name="Raley C."/>
            <person name="Miller M.E."/>
            <person name="Silverstein K.A.T."/>
            <person name="Henningsen E."/>
            <person name="Hirsch C.D."/>
            <person name="Visser B."/>
            <person name="Pretorius Z.A."/>
            <person name="Steffenson B.J."/>
            <person name="Schwessinger B."/>
            <person name="Dodds P.N."/>
            <person name="Figueroa M."/>
        </authorList>
    </citation>
    <scope>NUCLEOTIDE SEQUENCE [LARGE SCALE GENOMIC DNA]</scope>
    <source>
        <strain evidence="1 2">Ug99</strain>
    </source>
</reference>